<evidence type="ECO:0000313" key="2">
    <source>
        <dbReference type="Proteomes" id="UP000008281"/>
    </source>
</evidence>
<sequence length="123" mass="14070">MFLAHLPRVNSMETVLIGIGFEIVGLHCCAISTSSQKFDSCSRPFCKLKKKTHFHCKICDQGFSNSTKLLNHTHRASRLRRTLDTKPVLMKPEDSAPRDFFVVREPIRFTMEEHFGGTTSKEK</sequence>
<dbReference type="OrthoDB" id="5862449at2759"/>
<dbReference type="STRING" id="31234.E3M4W0"/>
<proteinExistence type="predicted"/>
<gene>
    <name evidence="1" type="ORF">CRE_11822</name>
</gene>
<accession>E3M4W0</accession>
<dbReference type="AlphaFoldDB" id="E3M4W0"/>
<dbReference type="eggNOG" id="KOG4377">
    <property type="taxonomic scope" value="Eukaryota"/>
</dbReference>
<reference evidence="1" key="1">
    <citation type="submission" date="2007-07" db="EMBL/GenBank/DDBJ databases">
        <title>PCAP assembly of the Caenorhabditis remanei genome.</title>
        <authorList>
            <consortium name="The Caenorhabditis remanei Sequencing Consortium"/>
            <person name="Wilson R.K."/>
        </authorList>
    </citation>
    <scope>NUCLEOTIDE SEQUENCE [LARGE SCALE GENOMIC DNA]</scope>
    <source>
        <strain evidence="1">PB4641</strain>
    </source>
</reference>
<organism evidence="2">
    <name type="scientific">Caenorhabditis remanei</name>
    <name type="common">Caenorhabditis vulgaris</name>
    <dbReference type="NCBI Taxonomy" id="31234"/>
    <lineage>
        <taxon>Eukaryota</taxon>
        <taxon>Metazoa</taxon>
        <taxon>Ecdysozoa</taxon>
        <taxon>Nematoda</taxon>
        <taxon>Chromadorea</taxon>
        <taxon>Rhabditida</taxon>
        <taxon>Rhabditina</taxon>
        <taxon>Rhabditomorpha</taxon>
        <taxon>Rhabditoidea</taxon>
        <taxon>Rhabditidae</taxon>
        <taxon>Peloderinae</taxon>
        <taxon>Caenorhabditis</taxon>
    </lineage>
</organism>
<keyword evidence="2" id="KW-1185">Reference proteome</keyword>
<dbReference type="HOGENOM" id="CLU_2017323_0_0_1"/>
<protein>
    <recommendedName>
        <fullName evidence="3">C2H2-type domain-containing protein</fullName>
    </recommendedName>
</protein>
<dbReference type="EMBL" id="DS268424">
    <property type="protein sequence ID" value="EFO91343.1"/>
    <property type="molecule type" value="Genomic_DNA"/>
</dbReference>
<evidence type="ECO:0008006" key="3">
    <source>
        <dbReference type="Google" id="ProtNLM"/>
    </source>
</evidence>
<dbReference type="Proteomes" id="UP000008281">
    <property type="component" value="Unassembled WGS sequence"/>
</dbReference>
<name>E3M4W0_CAERE</name>
<dbReference type="InParanoid" id="E3M4W0"/>
<evidence type="ECO:0000313" key="1">
    <source>
        <dbReference type="EMBL" id="EFO91343.1"/>
    </source>
</evidence>